<reference evidence="1 2" key="1">
    <citation type="journal article" date="2012" name="J. Bacteriol.">
        <title>Whole-Genome Sequence of Nocardiopsis alba Strain ATCC BAA-2165, Associated with Honeybees.</title>
        <authorList>
            <person name="Qiao J."/>
            <person name="Chen L."/>
            <person name="Li Y."/>
            <person name="Wang J."/>
            <person name="Zhang W."/>
            <person name="Chen S."/>
        </authorList>
    </citation>
    <scope>NUCLEOTIDE SEQUENCE [LARGE SCALE GENOMIC DNA]</scope>
    <source>
        <strain evidence="2">ATCC BAA-2165 / BE74</strain>
    </source>
</reference>
<dbReference type="AlphaFoldDB" id="J7L4U4"/>
<reference evidence="2" key="2">
    <citation type="submission" date="2012-08" db="EMBL/GenBank/DDBJ databases">
        <title>Whole-genome sequence of Nocardiopsis alba strain ATCC BAA-2165 associated with honeybees.</title>
        <authorList>
            <person name="Qiao J."/>
            <person name="Chen L."/>
            <person name="Li Y."/>
            <person name="Wang J."/>
            <person name="Zhang W."/>
            <person name="Chen S."/>
        </authorList>
    </citation>
    <scope>NUCLEOTIDE SEQUENCE [LARGE SCALE GENOMIC DNA]</scope>
    <source>
        <strain evidence="2">ATCC BAA-2165 / BE74</strain>
    </source>
</reference>
<evidence type="ECO:0000313" key="2">
    <source>
        <dbReference type="Proteomes" id="UP000003779"/>
    </source>
</evidence>
<dbReference type="STRING" id="1205910.B005_5211"/>
<accession>J7L4U4</accession>
<proteinExistence type="predicted"/>
<protein>
    <submittedName>
        <fullName evidence="1">Uncharacterized protein</fullName>
    </submittedName>
</protein>
<dbReference type="HOGENOM" id="CLU_3170807_0_0_11"/>
<dbReference type="Proteomes" id="UP000003779">
    <property type="component" value="Chromosome"/>
</dbReference>
<sequence length="47" mass="5069">MFFSPVPPTWALVSQDAARSGSVVELCVRLYVSGKALGAMTRRKPGM</sequence>
<evidence type="ECO:0000313" key="1">
    <source>
        <dbReference type="EMBL" id="AFR06455.1"/>
    </source>
</evidence>
<dbReference type="EMBL" id="CP003788">
    <property type="protein sequence ID" value="AFR06455.1"/>
    <property type="molecule type" value="Genomic_DNA"/>
</dbReference>
<dbReference type="KEGG" id="nal:B005_5211"/>
<gene>
    <name evidence="1" type="ordered locus">B005_5211</name>
</gene>
<name>J7L4U4_NOCAA</name>
<organism evidence="1 2">
    <name type="scientific">Nocardiopsis alba (strain ATCC BAA-2165 / BE74)</name>
    <dbReference type="NCBI Taxonomy" id="1205910"/>
    <lineage>
        <taxon>Bacteria</taxon>
        <taxon>Bacillati</taxon>
        <taxon>Actinomycetota</taxon>
        <taxon>Actinomycetes</taxon>
        <taxon>Streptosporangiales</taxon>
        <taxon>Nocardiopsidaceae</taxon>
        <taxon>Nocardiopsis</taxon>
    </lineage>
</organism>